<proteinExistence type="predicted"/>
<sequence length="170" mass="18634">MKLDTSQAKQHAQRWVDALTSDTAAAVALYADDLVYDDHGDSDHMIDTAITKAELEPRLAPFANKDPDTGEGVHDFVATEAFQLAGVNGQPAVVILWEWTGRGLETFRGVPTEGKNLTTRGITWHQLDADGKIARETTYWNDTPVLQELGLPIVTPPYWVEGFDPASLTG</sequence>
<organism evidence="2 3">
    <name type="scientific">Mycolicibacterium goodii</name>
    <name type="common">Mycobacterium goodii</name>
    <dbReference type="NCBI Taxonomy" id="134601"/>
    <lineage>
        <taxon>Bacteria</taxon>
        <taxon>Bacillati</taxon>
        <taxon>Actinomycetota</taxon>
        <taxon>Actinomycetes</taxon>
        <taxon>Mycobacteriales</taxon>
        <taxon>Mycobacteriaceae</taxon>
        <taxon>Mycolicibacterium</taxon>
    </lineage>
</organism>
<dbReference type="OrthoDB" id="4712899at2"/>
<accession>A0A0K0X3K8</accession>
<dbReference type="Proteomes" id="UP000062255">
    <property type="component" value="Chromosome"/>
</dbReference>
<dbReference type="InterPro" id="IPR011721">
    <property type="entry name" value="CHP02096"/>
</dbReference>
<dbReference type="PATRIC" id="fig|134601.6.peg.1749"/>
<evidence type="ECO:0000313" key="3">
    <source>
        <dbReference type="Proteomes" id="UP000062255"/>
    </source>
</evidence>
<dbReference type="EMBL" id="CP012150">
    <property type="protein sequence ID" value="AKS31903.1"/>
    <property type="molecule type" value="Genomic_DNA"/>
</dbReference>
<dbReference type="STRING" id="134601.AFA91_08450"/>
<dbReference type="SUPFAM" id="SSF54427">
    <property type="entry name" value="NTF2-like"/>
    <property type="match status" value="1"/>
</dbReference>
<reference evidence="2 3" key="1">
    <citation type="submission" date="2015-07" db="EMBL/GenBank/DDBJ databases">
        <title>Complete genome sequence of Mycobacterium goodii X7B, a facultative thermophilic biodesulfurizing bacterium.</title>
        <authorList>
            <person name="Yu B."/>
            <person name="Li F."/>
            <person name="Xu P."/>
        </authorList>
    </citation>
    <scope>NUCLEOTIDE SEQUENCE [LARGE SCALE GENOMIC DNA]</scope>
    <source>
        <strain evidence="2 3">X7B</strain>
    </source>
</reference>
<evidence type="ECO:0000259" key="1">
    <source>
        <dbReference type="Pfam" id="PF12680"/>
    </source>
</evidence>
<protein>
    <recommendedName>
        <fullName evidence="1">SnoaL-like domain-containing protein</fullName>
    </recommendedName>
</protein>
<feature type="domain" description="SnoaL-like" evidence="1">
    <location>
        <begin position="13"/>
        <end position="135"/>
    </location>
</feature>
<dbReference type="InterPro" id="IPR032710">
    <property type="entry name" value="NTF2-like_dom_sf"/>
</dbReference>
<gene>
    <name evidence="2" type="ORF">AFA91_08450</name>
</gene>
<dbReference type="KEGG" id="mgo:AFA91_08450"/>
<dbReference type="Gene3D" id="3.10.450.50">
    <property type="match status" value="1"/>
</dbReference>
<dbReference type="Pfam" id="PF12680">
    <property type="entry name" value="SnoaL_2"/>
    <property type="match status" value="1"/>
</dbReference>
<dbReference type="InterPro" id="IPR037401">
    <property type="entry name" value="SnoaL-like"/>
</dbReference>
<dbReference type="RefSeq" id="WP_049744320.1">
    <property type="nucleotide sequence ID" value="NZ_CP012150.1"/>
</dbReference>
<dbReference type="AlphaFoldDB" id="A0A0K0X3K8"/>
<dbReference type="NCBIfam" id="TIGR02096">
    <property type="entry name" value="ketosteroid isomerase-related protein"/>
    <property type="match status" value="1"/>
</dbReference>
<evidence type="ECO:0000313" key="2">
    <source>
        <dbReference type="EMBL" id="AKS31903.1"/>
    </source>
</evidence>
<name>A0A0K0X3K8_MYCGD</name>